<dbReference type="InterPro" id="IPR036095">
    <property type="entry name" value="PTS_EIIB-like_sf"/>
</dbReference>
<evidence type="ECO:0000256" key="1">
    <source>
        <dbReference type="ARBA" id="ARBA00022679"/>
    </source>
</evidence>
<dbReference type="InterPro" id="IPR013011">
    <property type="entry name" value="PTS_EIIB_2"/>
</dbReference>
<evidence type="ECO:0000313" key="9">
    <source>
        <dbReference type="Proteomes" id="UP000245921"/>
    </source>
</evidence>
<dbReference type="InterPro" id="IPR002178">
    <property type="entry name" value="PTS_EIIA_type-2_dom"/>
</dbReference>
<dbReference type="Gene3D" id="3.40.930.10">
    <property type="entry name" value="Mannitol-specific EII, Chain A"/>
    <property type="match status" value="1"/>
</dbReference>
<evidence type="ECO:0000256" key="3">
    <source>
        <dbReference type="ARBA" id="ARBA00023015"/>
    </source>
</evidence>
<organism evidence="8 9">
    <name type="scientific">Oceanotoga teriensis</name>
    <dbReference type="NCBI Taxonomy" id="515440"/>
    <lineage>
        <taxon>Bacteria</taxon>
        <taxon>Thermotogati</taxon>
        <taxon>Thermotogota</taxon>
        <taxon>Thermotogae</taxon>
        <taxon>Petrotogales</taxon>
        <taxon>Petrotogaceae</taxon>
        <taxon>Oceanotoga</taxon>
    </lineage>
</organism>
<dbReference type="Proteomes" id="UP000245921">
    <property type="component" value="Unassembled WGS sequence"/>
</dbReference>
<dbReference type="InterPro" id="IPR011608">
    <property type="entry name" value="PRD"/>
</dbReference>
<evidence type="ECO:0000259" key="7">
    <source>
        <dbReference type="PROSITE" id="PS51372"/>
    </source>
</evidence>
<dbReference type="GO" id="GO:0009401">
    <property type="term" value="P:phosphoenolpyruvate-dependent sugar phosphotransferase system"/>
    <property type="evidence" value="ECO:0007669"/>
    <property type="project" value="InterPro"/>
</dbReference>
<dbReference type="SUPFAM" id="SSF52794">
    <property type="entry name" value="PTS system IIB component-like"/>
    <property type="match status" value="1"/>
</dbReference>
<dbReference type="AlphaFoldDB" id="A0AA45HJ04"/>
<feature type="domain" description="PTS EIIA type-2" evidence="5">
    <location>
        <begin position="541"/>
        <end position="682"/>
    </location>
</feature>
<dbReference type="Pfam" id="PF00874">
    <property type="entry name" value="PRD"/>
    <property type="match status" value="1"/>
</dbReference>
<dbReference type="RefSeq" id="WP_109604519.1">
    <property type="nucleotide sequence ID" value="NZ_QGGI01000006.1"/>
</dbReference>
<dbReference type="PANTHER" id="PTHR30185:SF18">
    <property type="entry name" value="TRANSCRIPTIONAL REGULATOR MTLR"/>
    <property type="match status" value="1"/>
</dbReference>
<evidence type="ECO:0000259" key="5">
    <source>
        <dbReference type="PROSITE" id="PS51094"/>
    </source>
</evidence>
<evidence type="ECO:0000259" key="6">
    <source>
        <dbReference type="PROSITE" id="PS51099"/>
    </source>
</evidence>
<dbReference type="Pfam" id="PF00359">
    <property type="entry name" value="PTS_EIIA_2"/>
    <property type="match status" value="1"/>
</dbReference>
<dbReference type="SUPFAM" id="SSF55804">
    <property type="entry name" value="Phoshotransferase/anion transport protein"/>
    <property type="match status" value="1"/>
</dbReference>
<dbReference type="GO" id="GO:0008982">
    <property type="term" value="F:protein-N(PI)-phosphohistidine-sugar phosphotransferase activity"/>
    <property type="evidence" value="ECO:0007669"/>
    <property type="project" value="InterPro"/>
</dbReference>
<gene>
    <name evidence="8" type="ORF">C7380_10680</name>
</gene>
<sequence length="685" mass="81737">MLNQRELEIIKFLIENKKISSEELSEKYNVSERTIRQNIKNINDFLNIKGLSKIYTKNSLYFMDTDQDFQKIQNIFYDIRLLTQNERLDLMELYLCLEDSLNLTRISEELMVSRTTIKNDFNYLMQKLLKYNIHFKYSQKIGYYIEGNKSTLNDYIYNRLNKFCKYFIKDNIEDSFQNKINELFLEKLPKNIKISIKEFLKNIEKKLQIELTVESYKIIFLKIILIMLKKNCDIENRELYESFLKDTQEYKIIEKDIKSLSKKIKYEFTKEEILEITDYIMGMTISHNNDYFLENWIHVEILVKMLINTFNKMSEIDISNDKILFDFLIYHIKPTLYRIMRGLKLDNMIIEDFVIKETPVIEKTKKLIKIAEKNLKIKFPEEEIILLAYHFKAAIQRNINKKNVRILLVCGLGYGTSKLLEKTILENFKVDIIDTIPNHKLQDALKQYKNIDIILSTININTKTEKPIIKIDPFKENDVIEKLDEYKIERNHSKIKITEIFEIIESSQKIKNKELLAERLYKKYPNIFINNLKSNVKNISNFINEQNVKIIQKAENWEDAIAKGGELLPLKGIKKQDYINQMQRIVKEYGTYIVFDEGVAIPHGSIEPELKNFVMSILVLKEPVYFPDGRSVNILFCFATNNKNSHMFFLDDLFYMMRNLNIREEFTKFKEEKQLINFIKKILCD</sequence>
<keyword evidence="4" id="KW-0804">Transcription</keyword>
<dbReference type="Gene3D" id="1.10.10.10">
    <property type="entry name" value="Winged helix-like DNA-binding domain superfamily/Winged helix DNA-binding domain"/>
    <property type="match status" value="1"/>
</dbReference>
<keyword evidence="3" id="KW-0805">Transcription regulation</keyword>
<comment type="caution">
    <text evidence="8">The sequence shown here is derived from an EMBL/GenBank/DDBJ whole genome shotgun (WGS) entry which is preliminary data.</text>
</comment>
<dbReference type="SUPFAM" id="SSF63520">
    <property type="entry name" value="PTS-regulatory domain, PRD"/>
    <property type="match status" value="2"/>
</dbReference>
<dbReference type="EMBL" id="QGGI01000006">
    <property type="protein sequence ID" value="PWJ95272.1"/>
    <property type="molecule type" value="Genomic_DNA"/>
</dbReference>
<dbReference type="PROSITE" id="PS51099">
    <property type="entry name" value="PTS_EIIB_TYPE_2"/>
    <property type="match status" value="1"/>
</dbReference>
<dbReference type="PROSITE" id="PS51372">
    <property type="entry name" value="PRD_2"/>
    <property type="match status" value="2"/>
</dbReference>
<keyword evidence="9" id="KW-1185">Reference proteome</keyword>
<dbReference type="Gene3D" id="1.10.1790.10">
    <property type="entry name" value="PRD domain"/>
    <property type="match status" value="1"/>
</dbReference>
<evidence type="ECO:0000313" key="8">
    <source>
        <dbReference type="EMBL" id="PWJ95272.1"/>
    </source>
</evidence>
<name>A0AA45HJ04_9BACT</name>
<evidence type="ECO:0000256" key="4">
    <source>
        <dbReference type="ARBA" id="ARBA00023163"/>
    </source>
</evidence>
<feature type="domain" description="PRD" evidence="7">
    <location>
        <begin position="294"/>
        <end position="401"/>
    </location>
</feature>
<keyword evidence="1" id="KW-0808">Transferase</keyword>
<dbReference type="GO" id="GO:0006355">
    <property type="term" value="P:regulation of DNA-templated transcription"/>
    <property type="evidence" value="ECO:0007669"/>
    <property type="project" value="InterPro"/>
</dbReference>
<dbReference type="InterPro" id="IPR036634">
    <property type="entry name" value="PRD_sf"/>
</dbReference>
<reference evidence="8 9" key="1">
    <citation type="submission" date="2018-05" db="EMBL/GenBank/DDBJ databases">
        <title>Genomic Encyclopedia of Type Strains, Phase IV (KMG-IV): sequencing the most valuable type-strain genomes for metagenomic binning, comparative biology and taxonomic classification.</title>
        <authorList>
            <person name="Goeker M."/>
        </authorList>
    </citation>
    <scope>NUCLEOTIDE SEQUENCE [LARGE SCALE GENOMIC DNA]</scope>
    <source>
        <strain evidence="8 9">DSM 24906</strain>
    </source>
</reference>
<evidence type="ECO:0000256" key="2">
    <source>
        <dbReference type="ARBA" id="ARBA00022737"/>
    </source>
</evidence>
<dbReference type="Gene3D" id="3.40.50.2300">
    <property type="match status" value="1"/>
</dbReference>
<accession>A0AA45HJ04</accession>
<dbReference type="PROSITE" id="PS51094">
    <property type="entry name" value="PTS_EIIA_TYPE_2"/>
    <property type="match status" value="1"/>
</dbReference>
<dbReference type="InterPro" id="IPR036388">
    <property type="entry name" value="WH-like_DNA-bd_sf"/>
</dbReference>
<dbReference type="Pfam" id="PF08279">
    <property type="entry name" value="HTH_11"/>
    <property type="match status" value="1"/>
</dbReference>
<feature type="domain" description="PRD" evidence="7">
    <location>
        <begin position="187"/>
        <end position="290"/>
    </location>
</feature>
<dbReference type="InterPro" id="IPR016152">
    <property type="entry name" value="PTrfase/Anion_transptr"/>
</dbReference>
<feature type="domain" description="PTS EIIB type-2" evidence="6">
    <location>
        <begin position="404"/>
        <end position="495"/>
    </location>
</feature>
<dbReference type="PANTHER" id="PTHR30185">
    <property type="entry name" value="CRYPTIC BETA-GLUCOSIDE BGL OPERON ANTITERMINATOR"/>
    <property type="match status" value="1"/>
</dbReference>
<dbReference type="InterPro" id="IPR036390">
    <property type="entry name" value="WH_DNA-bd_sf"/>
</dbReference>
<dbReference type="SUPFAM" id="SSF46785">
    <property type="entry name" value="Winged helix' DNA-binding domain"/>
    <property type="match status" value="1"/>
</dbReference>
<dbReference type="InterPro" id="IPR050661">
    <property type="entry name" value="BglG_antiterminators"/>
</dbReference>
<dbReference type="InterPro" id="IPR013196">
    <property type="entry name" value="HTH_11"/>
</dbReference>
<protein>
    <submittedName>
        <fullName evidence="8">Transcriptional antiterminator</fullName>
    </submittedName>
</protein>
<proteinExistence type="predicted"/>
<keyword evidence="2" id="KW-0677">Repeat</keyword>